<dbReference type="AlphaFoldDB" id="E8LYK3"/>
<feature type="domain" description="NADPH-dependent FMN reductase-like" evidence="3">
    <location>
        <begin position="1"/>
        <end position="116"/>
    </location>
</feature>
<dbReference type="SUPFAM" id="SSF52218">
    <property type="entry name" value="Flavoproteins"/>
    <property type="match status" value="1"/>
</dbReference>
<accession>E8LYK3</accession>
<keyword evidence="2" id="KW-0288">FMN</keyword>
<dbReference type="PANTHER" id="PTHR43278">
    <property type="entry name" value="NAD(P)H-DEPENDENT FMN-CONTAINING OXIDOREDUCTASE YWQN-RELATED"/>
    <property type="match status" value="1"/>
</dbReference>
<dbReference type="PANTHER" id="PTHR43278:SF4">
    <property type="entry name" value="NAD(P)H-DEPENDENT FMN-CONTAINING OXIDOREDUCTASE YWQN-RELATED"/>
    <property type="match status" value="1"/>
</dbReference>
<dbReference type="eggNOG" id="COG0655">
    <property type="taxonomic scope" value="Bacteria"/>
</dbReference>
<dbReference type="InterPro" id="IPR029039">
    <property type="entry name" value="Flavoprotein-like_sf"/>
</dbReference>
<dbReference type="Proteomes" id="UP000004371">
    <property type="component" value="Unassembled WGS sequence"/>
</dbReference>
<keyword evidence="5" id="KW-1185">Reference proteome</keyword>
<gene>
    <name evidence="4" type="ORF">VIBR0546_03120</name>
</gene>
<reference evidence="4 5" key="1">
    <citation type="journal article" date="2012" name="Int. J. Syst. Evol. Microbiol.">
        <title>Vibrio caribbeanicus sp. nov., isolated from the marine sponge Scleritoderma cyanea.</title>
        <authorList>
            <person name="Hoffmann M."/>
            <person name="Monday S.R."/>
            <person name="Allard M.W."/>
            <person name="Strain E.A."/>
            <person name="Whittaker P."/>
            <person name="Naum M."/>
            <person name="McCarthy P.J."/>
            <person name="Lopez J.V."/>
            <person name="Fischer M."/>
            <person name="Brown E.W."/>
        </authorList>
    </citation>
    <scope>NUCLEOTIDE SEQUENCE [LARGE SCALE GENOMIC DNA]</scope>
    <source>
        <strain evidence="4 5">LMG 20546</strain>
    </source>
</reference>
<comment type="caution">
    <text evidence="4">The sequence shown here is derived from an EMBL/GenBank/DDBJ whole genome shotgun (WGS) entry which is preliminary data.</text>
</comment>
<dbReference type="InterPro" id="IPR051796">
    <property type="entry name" value="ISF_SsuE-like"/>
</dbReference>
<dbReference type="EMBL" id="AEVS01000090">
    <property type="protein sequence ID" value="EGA64291.1"/>
    <property type="molecule type" value="Genomic_DNA"/>
</dbReference>
<protein>
    <submittedName>
        <fullName evidence="4">FMN reductase, NADPH-dependent</fullName>
    </submittedName>
</protein>
<name>E8LYK3_9VIBR</name>
<evidence type="ECO:0000313" key="5">
    <source>
        <dbReference type="Proteomes" id="UP000004371"/>
    </source>
</evidence>
<evidence type="ECO:0000313" key="4">
    <source>
        <dbReference type="EMBL" id="EGA64291.1"/>
    </source>
</evidence>
<dbReference type="STRING" id="945543.VIBR0546_03120"/>
<dbReference type="OrthoDB" id="9805976at2"/>
<evidence type="ECO:0000256" key="2">
    <source>
        <dbReference type="ARBA" id="ARBA00022643"/>
    </source>
</evidence>
<proteinExistence type="predicted"/>
<dbReference type="Pfam" id="PF03358">
    <property type="entry name" value="FMN_red"/>
    <property type="match status" value="1"/>
</dbReference>
<evidence type="ECO:0000259" key="3">
    <source>
        <dbReference type="Pfam" id="PF03358"/>
    </source>
</evidence>
<dbReference type="GO" id="GO:0016491">
    <property type="term" value="F:oxidoreductase activity"/>
    <property type="evidence" value="ECO:0007669"/>
    <property type="project" value="InterPro"/>
</dbReference>
<sequence length="169" mass="19112">MKTLILFSSANKQGNTAKTINAVNSTHRSEIIDIDQLKITPYNYQNDYPSDDFYPLVDKMLAADNIVFASPVYWYTVTAPMKALIDRLTELLDVAELKPKARALENKRGFVVASSGKTEICPIFHGLFKGLFNYFNMEFAATLHAACHNGYSLSEKELQQFTNTLSHRH</sequence>
<organism evidence="4 5">
    <name type="scientific">Vibrio brasiliensis LMG 20546</name>
    <dbReference type="NCBI Taxonomy" id="945543"/>
    <lineage>
        <taxon>Bacteria</taxon>
        <taxon>Pseudomonadati</taxon>
        <taxon>Pseudomonadota</taxon>
        <taxon>Gammaproteobacteria</taxon>
        <taxon>Vibrionales</taxon>
        <taxon>Vibrionaceae</taxon>
        <taxon>Vibrio</taxon>
        <taxon>Vibrio oreintalis group</taxon>
    </lineage>
</organism>
<evidence type="ECO:0000256" key="1">
    <source>
        <dbReference type="ARBA" id="ARBA00022630"/>
    </source>
</evidence>
<dbReference type="Gene3D" id="3.40.50.360">
    <property type="match status" value="1"/>
</dbReference>
<keyword evidence="1" id="KW-0285">Flavoprotein</keyword>
<dbReference type="InterPro" id="IPR005025">
    <property type="entry name" value="FMN_Rdtase-like_dom"/>
</dbReference>
<dbReference type="RefSeq" id="WP_006880931.1">
    <property type="nucleotide sequence ID" value="NZ_AEVS01000090.1"/>
</dbReference>